<dbReference type="Gene3D" id="2.60.120.10">
    <property type="entry name" value="Jelly Rolls"/>
    <property type="match status" value="2"/>
</dbReference>
<dbReference type="Pfam" id="PF00027">
    <property type="entry name" value="cNMP_binding"/>
    <property type="match status" value="2"/>
</dbReference>
<dbReference type="InterPro" id="IPR014710">
    <property type="entry name" value="RmlC-like_jellyroll"/>
</dbReference>
<dbReference type="PANTHER" id="PTHR11635:SF152">
    <property type="entry name" value="CAMP-DEPENDENT PROTEIN KINASE TYPE I REGULATORY SUBUNIT-RELATED"/>
    <property type="match status" value="1"/>
</dbReference>
<evidence type="ECO:0000256" key="3">
    <source>
        <dbReference type="ARBA" id="ARBA00023149"/>
    </source>
</evidence>
<evidence type="ECO:0000259" key="5">
    <source>
        <dbReference type="PROSITE" id="PS50042"/>
    </source>
</evidence>
<evidence type="ECO:0000256" key="2">
    <source>
        <dbReference type="ARBA" id="ARBA00022566"/>
    </source>
</evidence>
<keyword evidence="2" id="KW-0116">cAMP-binding</keyword>
<dbReference type="PROSITE" id="PS00889">
    <property type="entry name" value="CNMP_BINDING_2"/>
    <property type="match status" value="1"/>
</dbReference>
<dbReference type="PRINTS" id="PR00103">
    <property type="entry name" value="CAMPKINASE"/>
</dbReference>
<dbReference type="OrthoDB" id="417078at2759"/>
<comment type="similarity">
    <text evidence="1">Belongs to the cAMP-dependent kinase regulatory chain family.</text>
</comment>
<feature type="domain" description="Cyclic nucleotide-binding" evidence="5">
    <location>
        <begin position="255"/>
        <end position="356"/>
    </location>
</feature>
<dbReference type="CDD" id="cd00038">
    <property type="entry name" value="CAP_ED"/>
    <property type="match status" value="2"/>
</dbReference>
<dbReference type="InterPro" id="IPR000595">
    <property type="entry name" value="cNMP-bd_dom"/>
</dbReference>
<reference evidence="6" key="1">
    <citation type="submission" date="2021-02" db="EMBL/GenBank/DDBJ databases">
        <authorList>
            <person name="Nowell W R."/>
        </authorList>
    </citation>
    <scope>NUCLEOTIDE SEQUENCE</scope>
</reference>
<dbReference type="EMBL" id="CAJNON010000271">
    <property type="protein sequence ID" value="CAF1158724.1"/>
    <property type="molecule type" value="Genomic_DNA"/>
</dbReference>
<dbReference type="Proteomes" id="UP000663891">
    <property type="component" value="Unassembled WGS sequence"/>
</dbReference>
<dbReference type="AlphaFoldDB" id="A0A814TF46"/>
<dbReference type="GO" id="GO:0005952">
    <property type="term" value="C:cAMP-dependent protein kinase complex"/>
    <property type="evidence" value="ECO:0007669"/>
    <property type="project" value="InterPro"/>
</dbReference>
<sequence length="385" mass="43974">MSNNEQTIQFPVALKPLLTDFVVNVLRERIPSDQLSSYAVQYFSERQNLKSYIPTNDGLEEQTGIFLTNQISGISQKSDDSANNEKQRRKSVWGGSPDPDRDLTNKVVMKSPDVFEKLCKMVQDTVIYVGDDPSLVKQFVKYLTPKNVIQNEEIIRQGDEGDYFYCIESGKYDVLVNGKKVSELDNKGCFGEIALLYSQPRTATVIAKTDGKLWLIDRDTFSTLTVSFAIKQREKYLKFLHTVNFIQIFYSRGWLNENRLEDLADALRPRYYLTNQIIIEQGDIDAYEMFFIENGSVKVTRKEKDGTIRELKILGTGKCFGELALLENKPRYATVTALEKCRLATLDATSFENLLGIELKTKLKEFIDKEYATGTLDDNTAQIKK</sequence>
<dbReference type="PANTHER" id="PTHR11635">
    <property type="entry name" value="CAMP-DEPENDENT PROTEIN KINASE REGULATORY CHAIN"/>
    <property type="match status" value="1"/>
</dbReference>
<dbReference type="InterPro" id="IPR018490">
    <property type="entry name" value="cNMP-bd_dom_sf"/>
</dbReference>
<evidence type="ECO:0000256" key="4">
    <source>
        <dbReference type="SAM" id="MobiDB-lite"/>
    </source>
</evidence>
<organism evidence="6 7">
    <name type="scientific">Adineta steineri</name>
    <dbReference type="NCBI Taxonomy" id="433720"/>
    <lineage>
        <taxon>Eukaryota</taxon>
        <taxon>Metazoa</taxon>
        <taxon>Spiralia</taxon>
        <taxon>Gnathifera</taxon>
        <taxon>Rotifera</taxon>
        <taxon>Eurotatoria</taxon>
        <taxon>Bdelloidea</taxon>
        <taxon>Adinetida</taxon>
        <taxon>Adinetidae</taxon>
        <taxon>Adineta</taxon>
    </lineage>
</organism>
<dbReference type="InterPro" id="IPR018488">
    <property type="entry name" value="cNMP-bd_CS"/>
</dbReference>
<comment type="caution">
    <text evidence="6">The sequence shown here is derived from an EMBL/GenBank/DDBJ whole genome shotgun (WGS) entry which is preliminary data.</text>
</comment>
<dbReference type="GO" id="GO:0004862">
    <property type="term" value="F:cAMP-dependent protein kinase inhibitor activity"/>
    <property type="evidence" value="ECO:0007669"/>
    <property type="project" value="TreeGrafter"/>
</dbReference>
<accession>A0A814TF46</accession>
<feature type="domain" description="Cyclic nucleotide-binding" evidence="5">
    <location>
        <begin position="127"/>
        <end position="242"/>
    </location>
</feature>
<dbReference type="SUPFAM" id="SSF51206">
    <property type="entry name" value="cAMP-binding domain-like"/>
    <property type="match status" value="2"/>
</dbReference>
<proteinExistence type="inferred from homology"/>
<evidence type="ECO:0000313" key="6">
    <source>
        <dbReference type="EMBL" id="CAF1158724.1"/>
    </source>
</evidence>
<feature type="compositionally biased region" description="Basic and acidic residues" evidence="4">
    <location>
        <begin position="77"/>
        <end position="86"/>
    </location>
</feature>
<name>A0A814TF46_9BILA</name>
<dbReference type="SMART" id="SM00100">
    <property type="entry name" value="cNMP"/>
    <property type="match status" value="2"/>
</dbReference>
<dbReference type="GO" id="GO:0034236">
    <property type="term" value="F:protein kinase A catalytic subunit binding"/>
    <property type="evidence" value="ECO:0007669"/>
    <property type="project" value="TreeGrafter"/>
</dbReference>
<evidence type="ECO:0000313" key="7">
    <source>
        <dbReference type="Proteomes" id="UP000663891"/>
    </source>
</evidence>
<dbReference type="GO" id="GO:0005829">
    <property type="term" value="C:cytosol"/>
    <property type="evidence" value="ECO:0007669"/>
    <property type="project" value="TreeGrafter"/>
</dbReference>
<gene>
    <name evidence="6" type="ORF">VCS650_LOCUS23230</name>
</gene>
<dbReference type="PROSITE" id="PS50042">
    <property type="entry name" value="CNMP_BINDING_3"/>
    <property type="match status" value="2"/>
</dbReference>
<evidence type="ECO:0000256" key="1">
    <source>
        <dbReference type="ARBA" id="ARBA00005753"/>
    </source>
</evidence>
<keyword evidence="2" id="KW-0547">Nucleotide-binding</keyword>
<feature type="region of interest" description="Disordered" evidence="4">
    <location>
        <begin position="76"/>
        <end position="104"/>
    </location>
</feature>
<protein>
    <recommendedName>
        <fullName evidence="5">Cyclic nucleotide-binding domain-containing protein</fullName>
    </recommendedName>
</protein>
<keyword evidence="3" id="KW-0114">cAMP</keyword>
<dbReference type="InterPro" id="IPR050503">
    <property type="entry name" value="cAMP-dep_PK_reg_su-like"/>
</dbReference>
<dbReference type="GO" id="GO:0030552">
    <property type="term" value="F:cAMP binding"/>
    <property type="evidence" value="ECO:0007669"/>
    <property type="project" value="UniProtKB-KW"/>
</dbReference>